<dbReference type="EC" id="1.14.18.1" evidence="5"/>
<evidence type="ECO:0000259" key="3">
    <source>
        <dbReference type="PROSITE" id="PS00497"/>
    </source>
</evidence>
<dbReference type="AlphaFoldDB" id="A0A8S3V8L1"/>
<dbReference type="Gene3D" id="1.10.1280.10">
    <property type="entry name" value="Di-copper center containing domain from catechol oxidase"/>
    <property type="match status" value="1"/>
</dbReference>
<comment type="caution">
    <text evidence="5">The sequence shown here is derived from an EMBL/GenBank/DDBJ whole genome shotgun (WGS) entry which is preliminary data.</text>
</comment>
<reference evidence="5" key="1">
    <citation type="submission" date="2021-03" db="EMBL/GenBank/DDBJ databases">
        <authorList>
            <person name="Bekaert M."/>
        </authorList>
    </citation>
    <scope>NUCLEOTIDE SEQUENCE</scope>
</reference>
<proteinExistence type="predicted"/>
<dbReference type="OrthoDB" id="6132182at2759"/>
<evidence type="ECO:0000313" key="6">
    <source>
        <dbReference type="Proteomes" id="UP000683360"/>
    </source>
</evidence>
<name>A0A8S3V8L1_MYTED</name>
<evidence type="ECO:0000256" key="1">
    <source>
        <dbReference type="ARBA" id="ARBA00022723"/>
    </source>
</evidence>
<dbReference type="EMBL" id="CAJPWZ010003134">
    <property type="protein sequence ID" value="CAG2252852.1"/>
    <property type="molecule type" value="Genomic_DNA"/>
</dbReference>
<keyword evidence="1" id="KW-0479">Metal-binding</keyword>
<dbReference type="PANTHER" id="PTHR11474:SF126">
    <property type="entry name" value="TYROSINASE-LIKE PROTEIN TYR-1-RELATED"/>
    <property type="match status" value="1"/>
</dbReference>
<dbReference type="GO" id="GO:0004503">
    <property type="term" value="F:tyrosinase activity"/>
    <property type="evidence" value="ECO:0007669"/>
    <property type="project" value="UniProtKB-EC"/>
</dbReference>
<dbReference type="InterPro" id="IPR050316">
    <property type="entry name" value="Tyrosinase/Hemocyanin"/>
</dbReference>
<dbReference type="GO" id="GO:0046872">
    <property type="term" value="F:metal ion binding"/>
    <property type="evidence" value="ECO:0007669"/>
    <property type="project" value="UniProtKB-KW"/>
</dbReference>
<keyword evidence="2" id="KW-0186">Copper</keyword>
<dbReference type="PROSITE" id="PS00497">
    <property type="entry name" value="TYROSINASE_1"/>
    <property type="match status" value="1"/>
</dbReference>
<dbReference type="PANTHER" id="PTHR11474">
    <property type="entry name" value="TYROSINASE FAMILY MEMBER"/>
    <property type="match status" value="1"/>
</dbReference>
<feature type="domain" description="Tyrosinase copper-binding" evidence="4">
    <location>
        <begin position="295"/>
        <end position="306"/>
    </location>
</feature>
<keyword evidence="5" id="KW-0560">Oxidoreductase</keyword>
<feature type="domain" description="Tyrosinase copper-binding" evidence="3">
    <location>
        <begin position="161"/>
        <end position="178"/>
    </location>
</feature>
<accession>A0A8S3V8L1</accession>
<evidence type="ECO:0000256" key="2">
    <source>
        <dbReference type="ARBA" id="ARBA00023008"/>
    </source>
</evidence>
<dbReference type="PROSITE" id="PS00498">
    <property type="entry name" value="TYROSINASE_2"/>
    <property type="match status" value="1"/>
</dbReference>
<dbReference type="SUPFAM" id="SSF48056">
    <property type="entry name" value="Di-copper centre-containing domain"/>
    <property type="match status" value="1"/>
</dbReference>
<evidence type="ECO:0000313" key="5">
    <source>
        <dbReference type="EMBL" id="CAG2252852.1"/>
    </source>
</evidence>
<dbReference type="Proteomes" id="UP000683360">
    <property type="component" value="Unassembled WGS sequence"/>
</dbReference>
<evidence type="ECO:0000259" key="4">
    <source>
        <dbReference type="PROSITE" id="PS00498"/>
    </source>
</evidence>
<dbReference type="Pfam" id="PF00264">
    <property type="entry name" value="Tyrosinase"/>
    <property type="match status" value="1"/>
</dbReference>
<dbReference type="InterPro" id="IPR002227">
    <property type="entry name" value="Tyrosinase_Cu-bd"/>
</dbReference>
<protein>
    <submittedName>
        <fullName evidence="5">TYR</fullName>
        <ecNumber evidence="5">1.14.18.1</ecNumber>
    </submittedName>
</protein>
<keyword evidence="6" id="KW-1185">Reference proteome</keyword>
<dbReference type="PRINTS" id="PR00092">
    <property type="entry name" value="TYROSINASE"/>
</dbReference>
<organism evidence="5 6">
    <name type="scientific">Mytilus edulis</name>
    <name type="common">Blue mussel</name>
    <dbReference type="NCBI Taxonomy" id="6550"/>
    <lineage>
        <taxon>Eukaryota</taxon>
        <taxon>Metazoa</taxon>
        <taxon>Spiralia</taxon>
        <taxon>Lophotrochozoa</taxon>
        <taxon>Mollusca</taxon>
        <taxon>Bivalvia</taxon>
        <taxon>Autobranchia</taxon>
        <taxon>Pteriomorphia</taxon>
        <taxon>Mytilida</taxon>
        <taxon>Mytiloidea</taxon>
        <taxon>Mytilidae</taxon>
        <taxon>Mytilinae</taxon>
        <taxon>Mytilus</taxon>
    </lineage>
</organism>
<dbReference type="InterPro" id="IPR008922">
    <property type="entry name" value="Di-copper_centre_dom_sf"/>
</dbReference>
<sequence>METYCLDRQNNVWSEQLGYNRTTAEHRDILPIFLFIQTLYTLHLADGLVTQIPLPKNLYDCLDQKSDNTSTIPARTIQSFCISNFVETTSTWSTNITDPNVRNYITSLLRGVVREAELDDPSRQKRQVFGGPVRRESVRQDTNNYDVIAGIHSGSTLGPAHQGPNFLGWHRIYLLILEQALGTTIPYWDSSLDFAMDDPVDTILFTARYFGNGFGFITNGPFANLPGRPILRNIGSDGTLISKQAIASVLSRMRHAEIVEPSTAGTVQYSLEAHHNGPHVWVDGTLASLASAAYDPIFFCHHAFIDYIWEQFRSRIPNAEADYPPTNVAGHEPFRFMNFGEFPFAPRVRTSEAYSARYARLRSYQPAPSCPRCADSPDLVCNTDSGICISRVAPPQMRMQAPAARGAAGGASIAGFTAQVVSAPDAVEADTPERAQNAVAQTGPLAAGPKFVSPFRDGRTRGGSIPVAPADPSLIRGKRSVVGEINKNQLNSVKTNQQTVHSVNNFVGQNKKEIPYQNSFIINGKSDINQWVFMPVKVVYMQSSGTSINPIKSLNLHIDHDTHISNSTVYKSLEKIPTKPNPAVYDRCSHITSGPDRVFVESDGINYSGRYKDYAKIDPFRPVSSSFTYIGIKKPSNESSIEALITAYDTCGRVCKAKCLVFGSRPPVYKSCAGSIMADTRFPLMYGRTYNEAMRDLWILWESTSRGINNRNIPVMFVCDRDISLPWYHV</sequence>
<gene>
    <name evidence="5" type="ORF">MEDL_64441</name>
</gene>